<accession>A0A9Q1J0J9</accession>
<dbReference type="AlphaFoldDB" id="A0A9Q1J0J9"/>
<comment type="caution">
    <text evidence="1">The sequence shown here is derived from an EMBL/GenBank/DDBJ whole genome shotgun (WGS) entry which is preliminary data.</text>
</comment>
<evidence type="ECO:0000313" key="2">
    <source>
        <dbReference type="Proteomes" id="UP001152622"/>
    </source>
</evidence>
<protein>
    <submittedName>
        <fullName evidence="1">Uncharacterized protein</fullName>
    </submittedName>
</protein>
<proteinExistence type="predicted"/>
<dbReference type="EMBL" id="JAINUF010000005">
    <property type="protein sequence ID" value="KAJ8360783.1"/>
    <property type="molecule type" value="Genomic_DNA"/>
</dbReference>
<organism evidence="1 2">
    <name type="scientific">Synaphobranchus kaupii</name>
    <name type="common">Kaup's arrowtooth eel</name>
    <dbReference type="NCBI Taxonomy" id="118154"/>
    <lineage>
        <taxon>Eukaryota</taxon>
        <taxon>Metazoa</taxon>
        <taxon>Chordata</taxon>
        <taxon>Craniata</taxon>
        <taxon>Vertebrata</taxon>
        <taxon>Euteleostomi</taxon>
        <taxon>Actinopterygii</taxon>
        <taxon>Neopterygii</taxon>
        <taxon>Teleostei</taxon>
        <taxon>Anguilliformes</taxon>
        <taxon>Synaphobranchidae</taxon>
        <taxon>Synaphobranchus</taxon>
    </lineage>
</organism>
<reference evidence="1" key="1">
    <citation type="journal article" date="2023" name="Science">
        <title>Genome structures resolve the early diversification of teleost fishes.</title>
        <authorList>
            <person name="Parey E."/>
            <person name="Louis A."/>
            <person name="Montfort J."/>
            <person name="Bouchez O."/>
            <person name="Roques C."/>
            <person name="Iampietro C."/>
            <person name="Lluch J."/>
            <person name="Castinel A."/>
            <person name="Donnadieu C."/>
            <person name="Desvignes T."/>
            <person name="Floi Bucao C."/>
            <person name="Jouanno E."/>
            <person name="Wen M."/>
            <person name="Mejri S."/>
            <person name="Dirks R."/>
            <person name="Jansen H."/>
            <person name="Henkel C."/>
            <person name="Chen W.J."/>
            <person name="Zahm M."/>
            <person name="Cabau C."/>
            <person name="Klopp C."/>
            <person name="Thompson A.W."/>
            <person name="Robinson-Rechavi M."/>
            <person name="Braasch I."/>
            <person name="Lecointre G."/>
            <person name="Bobe J."/>
            <person name="Postlethwait J.H."/>
            <person name="Berthelot C."/>
            <person name="Roest Crollius H."/>
            <person name="Guiguen Y."/>
        </authorList>
    </citation>
    <scope>NUCLEOTIDE SEQUENCE</scope>
    <source>
        <strain evidence="1">WJC10195</strain>
    </source>
</reference>
<name>A0A9Q1J0J9_SYNKA</name>
<keyword evidence="2" id="KW-1185">Reference proteome</keyword>
<gene>
    <name evidence="1" type="ORF">SKAU_G00173080</name>
</gene>
<sequence>MRARVGSGLACYLATLQLFLSDRRSQLVLRRRLLELWRPVSSFRTYRSYATPPCPAVLHQSPVYQALHLLSPVQFLPCRSESLPCQFQSSPGVSRTNYLSKVQFRFGTFLPVQSSSALCSHLPWSKKPIDQNCAYVQEVVYGPSVNICGNLWRDVAKANCHGTPTSSWNLDRQPPTIKNPLSYSALGSA</sequence>
<dbReference type="Proteomes" id="UP001152622">
    <property type="component" value="Chromosome 5"/>
</dbReference>
<evidence type="ECO:0000313" key="1">
    <source>
        <dbReference type="EMBL" id="KAJ8360783.1"/>
    </source>
</evidence>